<feature type="region of interest" description="Disordered" evidence="1">
    <location>
        <begin position="73"/>
        <end position="94"/>
    </location>
</feature>
<dbReference type="GeneID" id="87804771"/>
<keyword evidence="3" id="KW-1185">Reference proteome</keyword>
<feature type="compositionally biased region" description="Basic and acidic residues" evidence="1">
    <location>
        <begin position="446"/>
        <end position="470"/>
    </location>
</feature>
<evidence type="ECO:0008006" key="4">
    <source>
        <dbReference type="Google" id="ProtNLM"/>
    </source>
</evidence>
<dbReference type="RefSeq" id="XP_062623995.1">
    <property type="nucleotide sequence ID" value="XM_062768011.1"/>
</dbReference>
<name>A0AAF0Y702_9TREE</name>
<feature type="compositionally biased region" description="Low complexity" evidence="1">
    <location>
        <begin position="471"/>
        <end position="543"/>
    </location>
</feature>
<reference evidence="2" key="1">
    <citation type="submission" date="2023-10" db="EMBL/GenBank/DDBJ databases">
        <authorList>
            <person name="Noh H."/>
        </authorList>
    </citation>
    <scope>NUCLEOTIDE SEQUENCE</scope>
    <source>
        <strain evidence="2">DUCC4014</strain>
    </source>
</reference>
<evidence type="ECO:0000313" key="2">
    <source>
        <dbReference type="EMBL" id="WOO77963.1"/>
    </source>
</evidence>
<feature type="region of interest" description="Disordered" evidence="1">
    <location>
        <begin position="341"/>
        <end position="365"/>
    </location>
</feature>
<feature type="compositionally biased region" description="Low complexity" evidence="1">
    <location>
        <begin position="345"/>
        <end position="360"/>
    </location>
</feature>
<protein>
    <recommendedName>
        <fullName evidence="4">F-box domain-containing protein</fullName>
    </recommendedName>
</protein>
<dbReference type="Proteomes" id="UP000827549">
    <property type="component" value="Chromosome 1"/>
</dbReference>
<feature type="region of interest" description="Disordered" evidence="1">
    <location>
        <begin position="446"/>
        <end position="543"/>
    </location>
</feature>
<organism evidence="2 3">
    <name type="scientific">Vanrija pseudolonga</name>
    <dbReference type="NCBI Taxonomy" id="143232"/>
    <lineage>
        <taxon>Eukaryota</taxon>
        <taxon>Fungi</taxon>
        <taxon>Dikarya</taxon>
        <taxon>Basidiomycota</taxon>
        <taxon>Agaricomycotina</taxon>
        <taxon>Tremellomycetes</taxon>
        <taxon>Trichosporonales</taxon>
        <taxon>Trichosporonaceae</taxon>
        <taxon>Vanrija</taxon>
    </lineage>
</organism>
<evidence type="ECO:0000256" key="1">
    <source>
        <dbReference type="SAM" id="MobiDB-lite"/>
    </source>
</evidence>
<dbReference type="EMBL" id="CP086714">
    <property type="protein sequence ID" value="WOO77963.1"/>
    <property type="molecule type" value="Genomic_DNA"/>
</dbReference>
<evidence type="ECO:0000313" key="3">
    <source>
        <dbReference type="Proteomes" id="UP000827549"/>
    </source>
</evidence>
<accession>A0AAF0Y702</accession>
<gene>
    <name evidence="2" type="ORF">LOC62_01G001516</name>
</gene>
<feature type="compositionally biased region" description="Basic and acidic residues" evidence="1">
    <location>
        <begin position="73"/>
        <end position="87"/>
    </location>
</feature>
<proteinExistence type="predicted"/>
<dbReference type="AlphaFoldDB" id="A0AAF0Y702"/>
<sequence length="543" mass="60125">MLADNPQPQPPFPPIQPPVEVVSEIMSHVDRDDFISCLRVNSTFFHAVIPRLYSHIHLNGCFPVILSPRISYPKEDKSDPKGGKEDKEGEDVASAEEPICAITFENPCVTSKTGDIGRPVMRYEYLKKYTKFLNIDHHPIERCASDKLLGELREKGIFALRMPHIRGLETLRITLYSSYWWGGNGKIRLHDDVHGHNITSNCLFIHELRPKTLVIRGATLQHWPLFPVFDGPLSAAKRIILMFVTSEMGKDWELFGCLKLPPTLENLTIVYCTGEAERLLGCLTLRANGHPLPSHHIVIPKLAKDAAKHMVANPNLPFSITQVVFNTTDADKDGMRAAISRNPEAAAPSSASDSPDSAAPRTSEEAFQSLLAEISPLDLALVGSTATHVRDRPNPLRALTGEEFLARDDWQLAFRYHELFPKPTDIDLPDWFPKWTDEELAEMRARSQAESIERGKKTRAENLAKKKAAEAEAVQKASSSSINSKSSNPTTTSNKNSKPTTSSSKISKPTASSNKSSKATMSSSKSSKSTASKSKTNSRPSTK</sequence>